<sequence length="157" mass="15997">MTATTTVSRASTLNQLADALRAGAPVAEVRAVLVERAKGEGGAAKRAAVALSQLDAGAFGGYVNVANALYAPKAAPAPAPKPKAAKAPAKAAKAQETVFAYAEPIKDAKPAAKPAHHASVAGLRTEMNARFEAVNAGLAAINERLDRALSATARRNF</sequence>
<proteinExistence type="predicted"/>
<reference evidence="1" key="1">
    <citation type="submission" date="2020-04" db="EMBL/GenBank/DDBJ databases">
        <authorList>
            <person name="Chiriac C."/>
            <person name="Salcher M."/>
            <person name="Ghai R."/>
            <person name="Kavagutti S V."/>
        </authorList>
    </citation>
    <scope>NUCLEOTIDE SEQUENCE</scope>
</reference>
<organism evidence="1">
    <name type="scientific">uncultured Caudovirales phage</name>
    <dbReference type="NCBI Taxonomy" id="2100421"/>
    <lineage>
        <taxon>Viruses</taxon>
        <taxon>Duplodnaviria</taxon>
        <taxon>Heunggongvirae</taxon>
        <taxon>Uroviricota</taxon>
        <taxon>Caudoviricetes</taxon>
        <taxon>Peduoviridae</taxon>
        <taxon>Maltschvirus</taxon>
        <taxon>Maltschvirus maltsch</taxon>
    </lineage>
</organism>
<name>A0A6J5NM24_9CAUD</name>
<dbReference type="EMBL" id="LR796683">
    <property type="protein sequence ID" value="CAB4158776.1"/>
    <property type="molecule type" value="Genomic_DNA"/>
</dbReference>
<protein>
    <submittedName>
        <fullName evidence="1">Uncharacterized protein</fullName>
    </submittedName>
</protein>
<evidence type="ECO:0000313" key="1">
    <source>
        <dbReference type="EMBL" id="CAB4158776.1"/>
    </source>
</evidence>
<gene>
    <name evidence="1" type="ORF">UFOVP708_23</name>
</gene>
<accession>A0A6J5NM24</accession>